<dbReference type="InterPro" id="IPR023210">
    <property type="entry name" value="NADP_OxRdtase_dom"/>
</dbReference>
<reference evidence="11 12" key="1">
    <citation type="journal article" date="2008" name="Nature">
        <title>The genome of the choanoflagellate Monosiga brevicollis and the origin of metazoans.</title>
        <authorList>
            <consortium name="JGI Sequencing"/>
            <person name="King N."/>
            <person name="Westbrook M.J."/>
            <person name="Young S.L."/>
            <person name="Kuo A."/>
            <person name="Abedin M."/>
            <person name="Chapman J."/>
            <person name="Fairclough S."/>
            <person name="Hellsten U."/>
            <person name="Isogai Y."/>
            <person name="Letunic I."/>
            <person name="Marr M."/>
            <person name="Pincus D."/>
            <person name="Putnam N."/>
            <person name="Rokas A."/>
            <person name="Wright K.J."/>
            <person name="Zuzow R."/>
            <person name="Dirks W."/>
            <person name="Good M."/>
            <person name="Goodstein D."/>
            <person name="Lemons D."/>
            <person name="Li W."/>
            <person name="Lyons J.B."/>
            <person name="Morris A."/>
            <person name="Nichols S."/>
            <person name="Richter D.J."/>
            <person name="Salamov A."/>
            <person name="Bork P."/>
            <person name="Lim W.A."/>
            <person name="Manning G."/>
            <person name="Miller W.T."/>
            <person name="McGinnis W."/>
            <person name="Shapiro H."/>
            <person name="Tjian R."/>
            <person name="Grigoriev I.V."/>
            <person name="Rokhsar D."/>
        </authorList>
    </citation>
    <scope>NUCLEOTIDE SEQUENCE [LARGE SCALE GENOMIC DNA]</scope>
    <source>
        <strain evidence="12">MX1 / ATCC 50154</strain>
    </source>
</reference>
<dbReference type="InterPro" id="IPR032963">
    <property type="entry name" value="Gclm"/>
</dbReference>
<dbReference type="PANTHER" id="PTHR13295:SF4">
    <property type="entry name" value="GLUTAMATE--CYSTEINE LIGASE REGULATORY SUBUNIT"/>
    <property type="match status" value="1"/>
</dbReference>
<gene>
    <name evidence="11" type="ORF">MONBRDRAFT_25929</name>
</gene>
<dbReference type="AlphaFoldDB" id="A9V0W0"/>
<evidence type="ECO:0000313" key="11">
    <source>
        <dbReference type="EMBL" id="EDQ88823.1"/>
    </source>
</evidence>
<evidence type="ECO:0000256" key="3">
    <source>
        <dbReference type="ARBA" id="ARBA00011532"/>
    </source>
</evidence>
<protein>
    <recommendedName>
        <fullName evidence="7">GCS light chain</fullName>
    </recommendedName>
    <alternativeName>
        <fullName evidence="5">Gamma-ECS regulatory subunit</fullName>
    </alternativeName>
    <alternativeName>
        <fullName evidence="8">Gamma-glutamylcysteine synthetase regulatory subunit</fullName>
    </alternativeName>
    <alternativeName>
        <fullName evidence="6">Glutamate--cysteine ligase modifier subunit</fullName>
    </alternativeName>
</protein>
<dbReference type="PANTHER" id="PTHR13295">
    <property type="entry name" value="GLUTAMATE CYSTEINE LIGASE REGULATORY SUBUNIT"/>
    <property type="match status" value="1"/>
</dbReference>
<dbReference type="GO" id="GO:1990609">
    <property type="term" value="F:glutamate-cysteine ligase regulator activity"/>
    <property type="evidence" value="ECO:0000318"/>
    <property type="project" value="GO_Central"/>
</dbReference>
<dbReference type="UniPathway" id="UPA00142">
    <property type="reaction ID" value="UER00209"/>
</dbReference>
<sequence>MSAAAVLHALTSAPPYWTADEQLLDVAGREQALLDVCAECHHQPSAPVALTSQPPTLPTPASAEMMRQPHPAPTAAGAYATEPVPVGLDGLSDLSRVVMIHTGNVRRCNHQLHAKTSTKNECPHALIPLPHRVQITTALKCTMHCWRKYNSGDYVLANDFIGHPKLMDKIKPEERAEKSVTAKLFVLDHYRAGFASDALRSVISTLNLEYIDTLIADPVADGPSSLTSSGMWEDMENLYDAGLVRHLGVANLGVDALRDLEGKSRRRPSVDQLDVRTSGAPASDELRAYAREQSIRLQAHHDAGATLTKEDFQHIMNKVLRGHEAFTPNSTTPTSMTPCSSPPRSPPASMRHPETTLTNSDGDSINVQWQPLWVMRYTVVDTPRAVVENIGYVICGRFAMSS</sequence>
<dbReference type="EMBL" id="CH991553">
    <property type="protein sequence ID" value="EDQ88823.1"/>
    <property type="molecule type" value="Genomic_DNA"/>
</dbReference>
<evidence type="ECO:0000256" key="2">
    <source>
        <dbReference type="ARBA" id="ARBA00008612"/>
    </source>
</evidence>
<dbReference type="FunCoup" id="A9V0W0">
    <property type="interactions" value="726"/>
</dbReference>
<feature type="region of interest" description="Disordered" evidence="9">
    <location>
        <begin position="325"/>
        <end position="362"/>
    </location>
</feature>
<dbReference type="Pfam" id="PF00248">
    <property type="entry name" value="Aldo_ket_red"/>
    <property type="match status" value="1"/>
</dbReference>
<evidence type="ECO:0000256" key="7">
    <source>
        <dbReference type="ARBA" id="ARBA00031732"/>
    </source>
</evidence>
<evidence type="ECO:0000256" key="8">
    <source>
        <dbReference type="ARBA" id="ARBA00032926"/>
    </source>
</evidence>
<comment type="pathway">
    <text evidence="1">Sulfur metabolism; glutathione biosynthesis; glutathione from L-cysteine and L-glutamate: step 1/2.</text>
</comment>
<dbReference type="eggNOG" id="KOG3023">
    <property type="taxonomic scope" value="Eukaryota"/>
</dbReference>
<evidence type="ECO:0000256" key="6">
    <source>
        <dbReference type="ARBA" id="ARBA00031154"/>
    </source>
</evidence>
<dbReference type="OMA" id="TTALKCT"/>
<feature type="domain" description="NADP-dependent oxidoreductase" evidence="10">
    <location>
        <begin position="173"/>
        <end position="301"/>
    </location>
</feature>
<proteinExistence type="inferred from homology"/>
<dbReference type="InterPro" id="IPR036812">
    <property type="entry name" value="NAD(P)_OxRdtase_dom_sf"/>
</dbReference>
<dbReference type="GO" id="GO:0017109">
    <property type="term" value="C:glutamate-cysteine ligase complex"/>
    <property type="evidence" value="ECO:0000318"/>
    <property type="project" value="GO_Central"/>
</dbReference>
<dbReference type="Gene3D" id="3.20.20.100">
    <property type="entry name" value="NADP-dependent oxidoreductase domain"/>
    <property type="match status" value="1"/>
</dbReference>
<keyword evidence="12" id="KW-1185">Reference proteome</keyword>
<feature type="compositionally biased region" description="Low complexity" evidence="9">
    <location>
        <begin position="327"/>
        <end position="339"/>
    </location>
</feature>
<dbReference type="InParanoid" id="A9V0W0"/>
<comment type="similarity">
    <text evidence="2">Belongs to the aldo/keto reductase family. Glutamate--cysteine ligase light chain subfamily.</text>
</comment>
<keyword evidence="4" id="KW-0317">Glutathione biosynthesis</keyword>
<evidence type="ECO:0000256" key="9">
    <source>
        <dbReference type="SAM" id="MobiDB-lite"/>
    </source>
</evidence>
<evidence type="ECO:0000313" key="12">
    <source>
        <dbReference type="Proteomes" id="UP000001357"/>
    </source>
</evidence>
<organism evidence="11 12">
    <name type="scientific">Monosiga brevicollis</name>
    <name type="common">Choanoflagellate</name>
    <dbReference type="NCBI Taxonomy" id="81824"/>
    <lineage>
        <taxon>Eukaryota</taxon>
        <taxon>Choanoflagellata</taxon>
        <taxon>Craspedida</taxon>
        <taxon>Salpingoecidae</taxon>
        <taxon>Monosiga</taxon>
    </lineage>
</organism>
<evidence type="ECO:0000256" key="1">
    <source>
        <dbReference type="ARBA" id="ARBA00005006"/>
    </source>
</evidence>
<dbReference type="Proteomes" id="UP000001357">
    <property type="component" value="Unassembled WGS sequence"/>
</dbReference>
<feature type="region of interest" description="Disordered" evidence="9">
    <location>
        <begin position="47"/>
        <end position="78"/>
    </location>
</feature>
<comment type="subunit">
    <text evidence="3">Heterodimer of a catalytic heavy chain and a regulatory light chain.</text>
</comment>
<feature type="region of interest" description="Disordered" evidence="9">
    <location>
        <begin position="263"/>
        <end position="283"/>
    </location>
</feature>
<dbReference type="KEGG" id="mbr:MONBRDRAFT_25929"/>
<dbReference type="RefSeq" id="XP_001746436.1">
    <property type="nucleotide sequence ID" value="XM_001746384.1"/>
</dbReference>
<dbReference type="SUPFAM" id="SSF51430">
    <property type="entry name" value="NAD(P)-linked oxidoreductase"/>
    <property type="match status" value="1"/>
</dbReference>
<dbReference type="GO" id="GO:0035226">
    <property type="term" value="F:glutamate-cysteine ligase catalytic subunit binding"/>
    <property type="evidence" value="ECO:0000318"/>
    <property type="project" value="GO_Central"/>
</dbReference>
<evidence type="ECO:0000256" key="4">
    <source>
        <dbReference type="ARBA" id="ARBA00022684"/>
    </source>
</evidence>
<evidence type="ECO:0000259" key="10">
    <source>
        <dbReference type="Pfam" id="PF00248"/>
    </source>
</evidence>
<accession>A9V0W0</accession>
<dbReference type="GeneID" id="5891736"/>
<evidence type="ECO:0000256" key="5">
    <source>
        <dbReference type="ARBA" id="ARBA00030406"/>
    </source>
</evidence>
<name>A9V0W0_MONBE</name>
<dbReference type="STRING" id="81824.A9V0W0"/>
<dbReference type="GO" id="GO:0006750">
    <property type="term" value="P:glutathione biosynthetic process"/>
    <property type="evidence" value="ECO:0000318"/>
    <property type="project" value="GO_Central"/>
</dbReference>